<dbReference type="InterPro" id="IPR051676">
    <property type="entry name" value="UPF0053_domain"/>
</dbReference>
<dbReference type="SMART" id="SM00116">
    <property type="entry name" value="CBS"/>
    <property type="match status" value="2"/>
</dbReference>
<evidence type="ECO:0000313" key="15">
    <source>
        <dbReference type="Proteomes" id="UP000077856"/>
    </source>
</evidence>
<dbReference type="KEGG" id="bon:A361_17310"/>
<dbReference type="CDD" id="cd04590">
    <property type="entry name" value="CBS_pair_CorC_HlyC_assoc"/>
    <property type="match status" value="1"/>
</dbReference>
<dbReference type="RefSeq" id="WP_019382661.1">
    <property type="nucleotide sequence ID" value="NZ_CP015506.1"/>
</dbReference>
<dbReference type="PANTHER" id="PTHR43099:SF2">
    <property type="entry name" value="UPF0053 PROTEIN YRKA"/>
    <property type="match status" value="1"/>
</dbReference>
<keyword evidence="7 9" id="KW-0129">CBS domain</keyword>
<dbReference type="GO" id="GO:0005886">
    <property type="term" value="C:plasma membrane"/>
    <property type="evidence" value="ECO:0007669"/>
    <property type="project" value="UniProtKB-SubCell"/>
</dbReference>
<keyword evidence="3" id="KW-1003">Cell membrane</keyword>
<gene>
    <name evidence="14" type="ORF">A361_17310</name>
</gene>
<keyword evidence="4 10" id="KW-0812">Transmembrane</keyword>
<organism evidence="14 15">
    <name type="scientific">Cytobacillus oceanisediminis 2691</name>
    <dbReference type="NCBI Taxonomy" id="1196031"/>
    <lineage>
        <taxon>Bacteria</taxon>
        <taxon>Bacillati</taxon>
        <taxon>Bacillota</taxon>
        <taxon>Bacilli</taxon>
        <taxon>Bacillales</taxon>
        <taxon>Bacillaceae</taxon>
        <taxon>Cytobacillus</taxon>
    </lineage>
</organism>
<evidence type="ECO:0000259" key="12">
    <source>
        <dbReference type="PROSITE" id="PS51371"/>
    </source>
</evidence>
<feature type="domain" description="CBS" evidence="12">
    <location>
        <begin position="288"/>
        <end position="345"/>
    </location>
</feature>
<dbReference type="STRING" id="1196031.A361_17310"/>
<evidence type="ECO:0000259" key="13">
    <source>
        <dbReference type="PROSITE" id="PS51846"/>
    </source>
</evidence>
<protein>
    <recommendedName>
        <fullName evidence="16">Transporter associated domain protein</fullName>
    </recommendedName>
</protein>
<keyword evidence="6 10" id="KW-1133">Transmembrane helix</keyword>
<dbReference type="PROSITE" id="PS51846">
    <property type="entry name" value="CNNM"/>
    <property type="match status" value="1"/>
</dbReference>
<dbReference type="InterPro" id="IPR044751">
    <property type="entry name" value="Ion_transp-like_CBS"/>
</dbReference>
<feature type="domain" description="CBS" evidence="12">
    <location>
        <begin position="220"/>
        <end position="281"/>
    </location>
</feature>
<dbReference type="Pfam" id="PF01595">
    <property type="entry name" value="CNNM"/>
    <property type="match status" value="1"/>
</dbReference>
<evidence type="ECO:0000256" key="6">
    <source>
        <dbReference type="ARBA" id="ARBA00022989"/>
    </source>
</evidence>
<evidence type="ECO:0000256" key="11">
    <source>
        <dbReference type="SAM" id="Phobius"/>
    </source>
</evidence>
<name>A0A160MDH2_9BACI</name>
<proteinExistence type="inferred from homology"/>
<dbReference type="Gene3D" id="3.30.465.10">
    <property type="match status" value="1"/>
</dbReference>
<evidence type="ECO:0000256" key="3">
    <source>
        <dbReference type="ARBA" id="ARBA00022475"/>
    </source>
</evidence>
<dbReference type="SUPFAM" id="SSF54631">
    <property type="entry name" value="CBS-domain pair"/>
    <property type="match status" value="1"/>
</dbReference>
<evidence type="ECO:0000256" key="9">
    <source>
        <dbReference type="PROSITE-ProRule" id="PRU00703"/>
    </source>
</evidence>
<feature type="transmembrane region" description="Helical" evidence="11">
    <location>
        <begin position="58"/>
        <end position="77"/>
    </location>
</feature>
<dbReference type="EMBL" id="CP015506">
    <property type="protein sequence ID" value="AND40834.1"/>
    <property type="molecule type" value="Genomic_DNA"/>
</dbReference>
<dbReference type="FunFam" id="3.10.580.10:FF:000002">
    <property type="entry name" value="Magnesium/cobalt efflux protein CorC"/>
    <property type="match status" value="1"/>
</dbReference>
<feature type="domain" description="CNNM transmembrane" evidence="13">
    <location>
        <begin position="1"/>
        <end position="201"/>
    </location>
</feature>
<dbReference type="InterPro" id="IPR016169">
    <property type="entry name" value="FAD-bd_PCMH_sub2"/>
</dbReference>
<evidence type="ECO:0000256" key="4">
    <source>
        <dbReference type="ARBA" id="ARBA00022692"/>
    </source>
</evidence>
<sequence>MTTINLLLIALLIALTAFFVATEFAIVKVRVSRIDQLIAEGNKRAISAKRVVTHLDEYLSACQLGITITALGLGWLGEPTVEKLLHPVFERFEIAESLTHILSFGIAFALVTFLHVVVGELAPKTVAIQKAEAVTMAFASPIIWFYRLMFPFIWFLNGSARVLVGIFGLKPASEHEIAHSEEELRILLSESYKSGEINKNELKYVNNIFEFDERIAKEIMVPRTEMITIASDDTIEDIMQTIQRENYTRYPVEDGDKDNIRGFINVKEFLTASLTNRITPENLELDSFINPVIHVIESIPIHDLLVKMQKERIHIAILMDEYGGTSGLVTVEDILEEIVGEIRDEFDEDEVPEIRKLNDNHYILDSKLLIDDVNNLLGTDFEHEDVDTIGGWFLTQHMEAEIGTEIEADGFTFKVHEKDGHQLHYLEVFKSKPQLS</sequence>
<evidence type="ECO:0000256" key="2">
    <source>
        <dbReference type="ARBA" id="ARBA00006337"/>
    </source>
</evidence>
<dbReference type="Proteomes" id="UP000077856">
    <property type="component" value="Chromosome"/>
</dbReference>
<accession>A0A160MDH2</accession>
<dbReference type="AlphaFoldDB" id="A0A160MDH2"/>
<evidence type="ECO:0008006" key="16">
    <source>
        <dbReference type="Google" id="ProtNLM"/>
    </source>
</evidence>
<feature type="transmembrane region" description="Helical" evidence="11">
    <location>
        <begin position="6"/>
        <end position="27"/>
    </location>
</feature>
<dbReference type="PANTHER" id="PTHR43099">
    <property type="entry name" value="UPF0053 PROTEIN YRKA"/>
    <property type="match status" value="1"/>
</dbReference>
<evidence type="ECO:0000256" key="1">
    <source>
        <dbReference type="ARBA" id="ARBA00004651"/>
    </source>
</evidence>
<comment type="similarity">
    <text evidence="2">Belongs to the UPF0053 family.</text>
</comment>
<keyword evidence="8 10" id="KW-0472">Membrane</keyword>
<dbReference type="SUPFAM" id="SSF56176">
    <property type="entry name" value="FAD-binding/transporter-associated domain-like"/>
    <property type="match status" value="1"/>
</dbReference>
<dbReference type="GO" id="GO:0050660">
    <property type="term" value="F:flavin adenine dinucleotide binding"/>
    <property type="evidence" value="ECO:0007669"/>
    <property type="project" value="InterPro"/>
</dbReference>
<evidence type="ECO:0000256" key="8">
    <source>
        <dbReference type="ARBA" id="ARBA00023136"/>
    </source>
</evidence>
<evidence type="ECO:0000256" key="10">
    <source>
        <dbReference type="PROSITE-ProRule" id="PRU01193"/>
    </source>
</evidence>
<keyword evidence="5" id="KW-0677">Repeat</keyword>
<comment type="subcellular location">
    <subcellularLocation>
        <location evidence="1">Cell membrane</location>
        <topology evidence="1">Multi-pass membrane protein</topology>
    </subcellularLocation>
</comment>
<dbReference type="InterPro" id="IPR005170">
    <property type="entry name" value="Transptr-assoc_dom"/>
</dbReference>
<evidence type="ECO:0000256" key="7">
    <source>
        <dbReference type="ARBA" id="ARBA00023122"/>
    </source>
</evidence>
<dbReference type="Gene3D" id="3.10.580.10">
    <property type="entry name" value="CBS-domain"/>
    <property type="match status" value="1"/>
</dbReference>
<dbReference type="InterPro" id="IPR000644">
    <property type="entry name" value="CBS_dom"/>
</dbReference>
<evidence type="ECO:0000256" key="5">
    <source>
        <dbReference type="ARBA" id="ARBA00022737"/>
    </source>
</evidence>
<feature type="transmembrane region" description="Helical" evidence="11">
    <location>
        <begin position="134"/>
        <end position="156"/>
    </location>
</feature>
<dbReference type="SMART" id="SM01091">
    <property type="entry name" value="CorC_HlyC"/>
    <property type="match status" value="1"/>
</dbReference>
<feature type="transmembrane region" description="Helical" evidence="11">
    <location>
        <begin position="97"/>
        <end position="122"/>
    </location>
</feature>
<dbReference type="InterPro" id="IPR046342">
    <property type="entry name" value="CBS_dom_sf"/>
</dbReference>
<dbReference type="InterPro" id="IPR036318">
    <property type="entry name" value="FAD-bd_PCMH-like_sf"/>
</dbReference>
<reference evidence="14 15" key="1">
    <citation type="submission" date="2016-04" db="EMBL/GenBank/DDBJ databases">
        <title>Complete genome sequence of Bacillus oceanisediminis strain 2691.</title>
        <authorList>
            <person name="Jeong H."/>
            <person name="Kim H.J."/>
            <person name="Lee D.-W."/>
        </authorList>
    </citation>
    <scope>NUCLEOTIDE SEQUENCE [LARGE SCALE GENOMIC DNA]</scope>
    <source>
        <strain evidence="14 15">2691</strain>
    </source>
</reference>
<dbReference type="Pfam" id="PF00571">
    <property type="entry name" value="CBS"/>
    <property type="match status" value="2"/>
</dbReference>
<dbReference type="eggNOG" id="COG1253">
    <property type="taxonomic scope" value="Bacteria"/>
</dbReference>
<dbReference type="PROSITE" id="PS51371">
    <property type="entry name" value="CBS"/>
    <property type="match status" value="2"/>
</dbReference>
<evidence type="ECO:0000313" key="14">
    <source>
        <dbReference type="EMBL" id="AND40834.1"/>
    </source>
</evidence>
<dbReference type="Pfam" id="PF03471">
    <property type="entry name" value="CorC_HlyC"/>
    <property type="match status" value="1"/>
</dbReference>
<dbReference type="InterPro" id="IPR002550">
    <property type="entry name" value="CNNM"/>
</dbReference>